<dbReference type="PROSITE" id="PS50893">
    <property type="entry name" value="ABC_TRANSPORTER_2"/>
    <property type="match status" value="1"/>
</dbReference>
<dbReference type="Gene3D" id="1.20.1560.10">
    <property type="entry name" value="ABC transporter type 1, transmembrane domain"/>
    <property type="match status" value="1"/>
</dbReference>
<dbReference type="PANTHER" id="PTHR24221">
    <property type="entry name" value="ATP-BINDING CASSETTE SUB-FAMILY B"/>
    <property type="match status" value="1"/>
</dbReference>
<dbReference type="InterPro" id="IPR027417">
    <property type="entry name" value="P-loop_NTPase"/>
</dbReference>
<evidence type="ECO:0000259" key="8">
    <source>
        <dbReference type="PROSITE" id="PS50893"/>
    </source>
</evidence>
<dbReference type="InterPro" id="IPR003439">
    <property type="entry name" value="ABC_transporter-like_ATP-bd"/>
</dbReference>
<dbReference type="GO" id="GO:0140359">
    <property type="term" value="F:ABC-type transporter activity"/>
    <property type="evidence" value="ECO:0007669"/>
    <property type="project" value="InterPro"/>
</dbReference>
<feature type="domain" description="ABC transporter" evidence="8">
    <location>
        <begin position="314"/>
        <end position="532"/>
    </location>
</feature>
<evidence type="ECO:0000256" key="6">
    <source>
        <dbReference type="ARBA" id="ARBA00023136"/>
    </source>
</evidence>
<keyword evidence="3" id="KW-0547">Nucleotide-binding</keyword>
<dbReference type="Pfam" id="PF00005">
    <property type="entry name" value="ABC_tran"/>
    <property type="match status" value="1"/>
</dbReference>
<evidence type="ECO:0000256" key="3">
    <source>
        <dbReference type="ARBA" id="ARBA00022741"/>
    </source>
</evidence>
<keyword evidence="2 7" id="KW-0812">Transmembrane</keyword>
<dbReference type="GO" id="GO:0034040">
    <property type="term" value="F:ATPase-coupled lipid transmembrane transporter activity"/>
    <property type="evidence" value="ECO:0007669"/>
    <property type="project" value="TreeGrafter"/>
</dbReference>
<feature type="transmembrane region" description="Helical" evidence="7">
    <location>
        <begin position="102"/>
        <end position="120"/>
    </location>
</feature>
<dbReference type="InterPro" id="IPR039421">
    <property type="entry name" value="Type_1_exporter"/>
</dbReference>
<protein>
    <submittedName>
        <fullName evidence="10">ABC transporter</fullName>
    </submittedName>
</protein>
<gene>
    <name evidence="10" type="ORF">B4915_13505</name>
</gene>
<feature type="domain" description="ABC transmembrane type-1" evidence="9">
    <location>
        <begin position="22"/>
        <end position="288"/>
    </location>
</feature>
<dbReference type="InterPro" id="IPR017871">
    <property type="entry name" value="ABC_transporter-like_CS"/>
</dbReference>
<evidence type="ECO:0000256" key="1">
    <source>
        <dbReference type="ARBA" id="ARBA00004651"/>
    </source>
</evidence>
<dbReference type="GO" id="GO:0005524">
    <property type="term" value="F:ATP binding"/>
    <property type="evidence" value="ECO:0007669"/>
    <property type="project" value="UniProtKB-KW"/>
</dbReference>
<evidence type="ECO:0000259" key="9">
    <source>
        <dbReference type="PROSITE" id="PS50929"/>
    </source>
</evidence>
<dbReference type="GO" id="GO:0016887">
    <property type="term" value="F:ATP hydrolysis activity"/>
    <property type="evidence" value="ECO:0007669"/>
    <property type="project" value="InterPro"/>
</dbReference>
<dbReference type="PANTHER" id="PTHR24221:SF654">
    <property type="entry name" value="ATP-BINDING CASSETTE SUB-FAMILY B MEMBER 6"/>
    <property type="match status" value="1"/>
</dbReference>
<dbReference type="InterPro" id="IPR003593">
    <property type="entry name" value="AAA+_ATPase"/>
</dbReference>
<keyword evidence="6 7" id="KW-0472">Membrane</keyword>
<dbReference type="PROSITE" id="PS00211">
    <property type="entry name" value="ABC_TRANSPORTER_1"/>
    <property type="match status" value="1"/>
</dbReference>
<proteinExistence type="predicted"/>
<evidence type="ECO:0000256" key="5">
    <source>
        <dbReference type="ARBA" id="ARBA00022989"/>
    </source>
</evidence>
<dbReference type="AlphaFoldDB" id="A0A2S9QKM5"/>
<feature type="transmembrane region" description="Helical" evidence="7">
    <location>
        <begin position="132"/>
        <end position="161"/>
    </location>
</feature>
<dbReference type="EMBL" id="MWZD01000023">
    <property type="protein sequence ID" value="PRI10140.1"/>
    <property type="molecule type" value="Genomic_DNA"/>
</dbReference>
<dbReference type="SUPFAM" id="SSF90123">
    <property type="entry name" value="ABC transporter transmembrane region"/>
    <property type="match status" value="1"/>
</dbReference>
<dbReference type="Proteomes" id="UP000238650">
    <property type="component" value="Unassembled WGS sequence"/>
</dbReference>
<dbReference type="InterPro" id="IPR011527">
    <property type="entry name" value="ABC1_TM_dom"/>
</dbReference>
<name>A0A2S9QKM5_9MICO</name>
<dbReference type="PROSITE" id="PS50929">
    <property type="entry name" value="ABC_TM1F"/>
    <property type="match status" value="1"/>
</dbReference>
<dbReference type="Gene3D" id="3.40.50.300">
    <property type="entry name" value="P-loop containing nucleotide triphosphate hydrolases"/>
    <property type="match status" value="1"/>
</dbReference>
<evidence type="ECO:0000313" key="11">
    <source>
        <dbReference type="Proteomes" id="UP000238650"/>
    </source>
</evidence>
<organism evidence="10 11">
    <name type="scientific">Leucobacter massiliensis</name>
    <dbReference type="NCBI Taxonomy" id="1686285"/>
    <lineage>
        <taxon>Bacteria</taxon>
        <taxon>Bacillati</taxon>
        <taxon>Actinomycetota</taxon>
        <taxon>Actinomycetes</taxon>
        <taxon>Micrococcales</taxon>
        <taxon>Microbacteriaceae</taxon>
        <taxon>Leucobacter</taxon>
    </lineage>
</organism>
<comment type="subcellular location">
    <subcellularLocation>
        <location evidence="1">Cell membrane</location>
        <topology evidence="1">Multi-pass membrane protein</topology>
    </subcellularLocation>
</comment>
<dbReference type="SMART" id="SM00382">
    <property type="entry name" value="AAA"/>
    <property type="match status" value="1"/>
</dbReference>
<feature type="transmembrane region" description="Helical" evidence="7">
    <location>
        <begin position="49"/>
        <end position="66"/>
    </location>
</feature>
<reference evidence="10 11" key="1">
    <citation type="journal article" date="2017" name="New Microbes New Infect">
        <title>Genome sequence of 'Leucobacter massiliensis' sp. nov. isolated from human pharynx after travel to the 2014 Hajj.</title>
        <authorList>
            <person name="Leangapichart T."/>
            <person name="Gautret P."/>
            <person name="Nguyen T.T."/>
            <person name="Armstrong N."/>
            <person name="Rolain J.M."/>
        </authorList>
    </citation>
    <scope>NUCLEOTIDE SEQUENCE [LARGE SCALE GENOMIC DNA]</scope>
    <source>
        <strain evidence="10 11">122RC15</strain>
    </source>
</reference>
<feature type="transmembrane region" description="Helical" evidence="7">
    <location>
        <begin position="231"/>
        <end position="254"/>
    </location>
</feature>
<sequence length="533" mass="55139">MMAERTRTFPTAARRRLVLISLGWALVAVTEAGAYTVLALAIADRRPPGAVLASAVVAVIVTVLVSRSGYLAGARLTGDLFRGVGAAFSRAKLAWFTEQHRALVGTVAGRAIPALMSLPAHQLQTFILSPLLPLLLLGGAGVVAGPAAMLLLAGLLGVAFLAQFAAQRALRAADSGRGAAEQDAAEASLEFVDHLELLRTAAGPERAVERLTARWEAQEAALARTNRASALATLVSGLAGVLPLAGVLILIVATGDGDPAGALALIVLTVRASAPLDTLALAGVTVNELRTTVERYRAVVTAPTLPEPRVSAPRSGHRIVVSDVSYGSVLEGVSAELPENSTVLVTGPTGSGKSTLLSLLMRFDDPDAGGIRIGGAGLTELRSEDLAAMIGYVPQDPVVFEGTLAENIRLGNPAATDEEVAAAARGAALGAVIDRSPLGIGQPVGHRGSTLSGGERQRVAIARAILKRAPILILDEASSALDARTEERVAATIRDLPCTTILVTHRDAERSWRPSVRIELGAAHSAPAPAEFR</sequence>
<evidence type="ECO:0000256" key="2">
    <source>
        <dbReference type="ARBA" id="ARBA00022692"/>
    </source>
</evidence>
<comment type="caution">
    <text evidence="10">The sequence shown here is derived from an EMBL/GenBank/DDBJ whole genome shotgun (WGS) entry which is preliminary data.</text>
</comment>
<dbReference type="OrthoDB" id="9806127at2"/>
<keyword evidence="4" id="KW-0067">ATP-binding</keyword>
<evidence type="ECO:0000256" key="7">
    <source>
        <dbReference type="SAM" id="Phobius"/>
    </source>
</evidence>
<evidence type="ECO:0000256" key="4">
    <source>
        <dbReference type="ARBA" id="ARBA00022840"/>
    </source>
</evidence>
<dbReference type="GO" id="GO:0005886">
    <property type="term" value="C:plasma membrane"/>
    <property type="evidence" value="ECO:0007669"/>
    <property type="project" value="UniProtKB-SubCell"/>
</dbReference>
<keyword evidence="11" id="KW-1185">Reference proteome</keyword>
<evidence type="ECO:0000313" key="10">
    <source>
        <dbReference type="EMBL" id="PRI10140.1"/>
    </source>
</evidence>
<dbReference type="InterPro" id="IPR036640">
    <property type="entry name" value="ABC1_TM_sf"/>
</dbReference>
<dbReference type="SUPFAM" id="SSF52540">
    <property type="entry name" value="P-loop containing nucleoside triphosphate hydrolases"/>
    <property type="match status" value="1"/>
</dbReference>
<keyword evidence="5 7" id="KW-1133">Transmembrane helix</keyword>
<accession>A0A2S9QKM5</accession>